<dbReference type="Pfam" id="PF01370">
    <property type="entry name" value="Epimerase"/>
    <property type="match status" value="2"/>
</dbReference>
<reference evidence="3 4" key="1">
    <citation type="submission" date="2023-06" db="EMBL/GenBank/DDBJ databases">
        <title>Rock-solubilizing bacteria, Microbacterium invictum, promotes re-establishment of vegetation in rocky wasteland by accelerating rock bio-weathering and reshaping soil bacterial community.</title>
        <authorList>
            <person name="Liu C."/>
        </authorList>
    </citation>
    <scope>NUCLEOTIDE SEQUENCE [LARGE SCALE GENOMIC DNA]</scope>
    <source>
        <strain evidence="3 4">X-18</strain>
    </source>
</reference>
<evidence type="ECO:0000313" key="3">
    <source>
        <dbReference type="EMBL" id="WQB69489.1"/>
    </source>
</evidence>
<dbReference type="SUPFAM" id="SSF51735">
    <property type="entry name" value="NAD(P)-binding Rossmann-fold domains"/>
    <property type="match status" value="1"/>
</dbReference>
<dbReference type="PANTHER" id="PTHR43000">
    <property type="entry name" value="DTDP-D-GLUCOSE 4,6-DEHYDRATASE-RELATED"/>
    <property type="match status" value="1"/>
</dbReference>
<gene>
    <name evidence="3" type="ORF">T9R20_12375</name>
</gene>
<sequence>MGGSTDGRVLITGGAGFIGSRLARRLRDEGRDVVVLDSMSPQVHGDVPADEMAALHELRTVADVIVGSVTSDSDLRQALRGVSEIVHLAAETGTGQSMYQIDKYVSVNVGGTAKILDLLTREPHGVKRIVVASSRSIYGEGSYRTEDGRTVHPPHRAETDLEVGDFDVHMPGEGRIEVIPTAEDARLHPSSVYGITKQMQESLVMTVAPTLGIEPVSLRYQNVYGPGQSLQNPYTGILSIFSTRIRQGREIRIFEDGLESRDFVYIDDVVAATARAVSHPDAAGEVFNVGSGVPTTVLEVVEALFDAYGARVHAKVTGEFRLGDIRHNMADTRRIREVMDFEARVTFREGVQRFAQWVMNEPIGRDELERSLHEMTQRNLLKTSRAEKR</sequence>
<keyword evidence="4" id="KW-1185">Reference proteome</keyword>
<dbReference type="EMBL" id="CP139779">
    <property type="protein sequence ID" value="WQB69489.1"/>
    <property type="molecule type" value="Genomic_DNA"/>
</dbReference>
<comment type="similarity">
    <text evidence="1">Belongs to the NAD(P)-dependent epimerase/dehydratase family.</text>
</comment>
<dbReference type="RefSeq" id="WP_322409610.1">
    <property type="nucleotide sequence ID" value="NZ_CP139779.1"/>
</dbReference>
<protein>
    <submittedName>
        <fullName evidence="3">NAD-dependent epimerase/dehydratase family protein</fullName>
    </submittedName>
</protein>
<evidence type="ECO:0000259" key="2">
    <source>
        <dbReference type="Pfam" id="PF01370"/>
    </source>
</evidence>
<accession>A0ABZ0V8D0</accession>
<proteinExistence type="inferred from homology"/>
<organism evidence="3 4">
    <name type="scientific">Microbacterium invictum</name>
    <dbReference type="NCBI Taxonomy" id="515415"/>
    <lineage>
        <taxon>Bacteria</taxon>
        <taxon>Bacillati</taxon>
        <taxon>Actinomycetota</taxon>
        <taxon>Actinomycetes</taxon>
        <taxon>Micrococcales</taxon>
        <taxon>Microbacteriaceae</taxon>
        <taxon>Microbacterium</taxon>
    </lineage>
</organism>
<dbReference type="InterPro" id="IPR036291">
    <property type="entry name" value="NAD(P)-bd_dom_sf"/>
</dbReference>
<dbReference type="InterPro" id="IPR001509">
    <property type="entry name" value="Epimerase_deHydtase"/>
</dbReference>
<dbReference type="Gene3D" id="3.40.50.720">
    <property type="entry name" value="NAD(P)-binding Rossmann-like Domain"/>
    <property type="match status" value="1"/>
</dbReference>
<evidence type="ECO:0000256" key="1">
    <source>
        <dbReference type="ARBA" id="ARBA00007637"/>
    </source>
</evidence>
<name>A0ABZ0V8D0_9MICO</name>
<dbReference type="Proteomes" id="UP001324533">
    <property type="component" value="Chromosome"/>
</dbReference>
<evidence type="ECO:0000313" key="4">
    <source>
        <dbReference type="Proteomes" id="UP001324533"/>
    </source>
</evidence>
<feature type="domain" description="NAD-dependent epimerase/dehydratase" evidence="2">
    <location>
        <begin position="176"/>
        <end position="290"/>
    </location>
</feature>
<feature type="domain" description="NAD-dependent epimerase/dehydratase" evidence="2">
    <location>
        <begin position="9"/>
        <end position="147"/>
    </location>
</feature>
<dbReference type="PRINTS" id="PR01713">
    <property type="entry name" value="NUCEPIMERASE"/>
</dbReference>